<evidence type="ECO:0000256" key="11">
    <source>
        <dbReference type="PIRSR" id="PIRSR029928-50"/>
    </source>
</evidence>
<dbReference type="Pfam" id="PF07963">
    <property type="entry name" value="N_methyl"/>
    <property type="match status" value="1"/>
</dbReference>
<dbReference type="InterPro" id="IPR045584">
    <property type="entry name" value="Pilin-like"/>
</dbReference>
<accession>A0A285TTH0</accession>
<organism evidence="12 13">
    <name type="scientific">Ureibacillus xyleni</name>
    <dbReference type="NCBI Taxonomy" id="614648"/>
    <lineage>
        <taxon>Bacteria</taxon>
        <taxon>Bacillati</taxon>
        <taxon>Bacillota</taxon>
        <taxon>Bacilli</taxon>
        <taxon>Bacillales</taxon>
        <taxon>Caryophanaceae</taxon>
        <taxon>Ureibacillus</taxon>
    </lineage>
</organism>
<dbReference type="GO" id="GO:0030420">
    <property type="term" value="P:establishment of competence for transformation"/>
    <property type="evidence" value="ECO:0007669"/>
    <property type="project" value="UniProtKB-UniRule"/>
</dbReference>
<dbReference type="RefSeq" id="WP_097075349.1">
    <property type="nucleotide sequence ID" value="NZ_OBMQ01000022.1"/>
</dbReference>
<dbReference type="PRINTS" id="PR00813">
    <property type="entry name" value="BCTERIALGSPG"/>
</dbReference>
<dbReference type="NCBIfam" id="NF040999">
    <property type="entry name" value="pilin_ComGC"/>
    <property type="match status" value="1"/>
</dbReference>
<keyword evidence="10" id="KW-0813">Transport</keyword>
<dbReference type="Proteomes" id="UP000219636">
    <property type="component" value="Unassembled WGS sequence"/>
</dbReference>
<reference evidence="13" key="1">
    <citation type="submission" date="2017-08" db="EMBL/GenBank/DDBJ databases">
        <authorList>
            <person name="Varghese N."/>
            <person name="Submissions S."/>
        </authorList>
    </citation>
    <scope>NUCLEOTIDE SEQUENCE [LARGE SCALE GENOMIC DNA]</scope>
    <source>
        <strain evidence="13">JC22</strain>
    </source>
</reference>
<dbReference type="NCBIfam" id="TIGR02532">
    <property type="entry name" value="IV_pilin_GFxxxE"/>
    <property type="match status" value="1"/>
</dbReference>
<evidence type="ECO:0000256" key="7">
    <source>
        <dbReference type="ARBA" id="ARBA00023136"/>
    </source>
</evidence>
<dbReference type="PANTHER" id="PTHR30093:SF2">
    <property type="entry name" value="TYPE II SECRETION SYSTEM PROTEIN H"/>
    <property type="match status" value="1"/>
</dbReference>
<keyword evidence="4 11" id="KW-0488">Methylation</keyword>
<dbReference type="GO" id="GO:0005886">
    <property type="term" value="C:plasma membrane"/>
    <property type="evidence" value="ECO:0007669"/>
    <property type="project" value="UniProtKB-SubCell"/>
</dbReference>
<protein>
    <recommendedName>
        <fullName evidence="10">ComG operon protein 3</fullName>
    </recommendedName>
</protein>
<feature type="transmembrane region" description="Helical" evidence="10">
    <location>
        <begin position="7"/>
        <end position="28"/>
    </location>
</feature>
<keyword evidence="5 10" id="KW-0812">Transmembrane</keyword>
<dbReference type="InterPro" id="IPR000983">
    <property type="entry name" value="Bac_GSPG_pilin"/>
</dbReference>
<evidence type="ECO:0000256" key="9">
    <source>
        <dbReference type="ARBA" id="ARBA00043982"/>
    </source>
</evidence>
<comment type="similarity">
    <text evidence="9 10">Belongs to the ComGC family.</text>
</comment>
<dbReference type="GO" id="GO:0015627">
    <property type="term" value="C:type II protein secretion system complex"/>
    <property type="evidence" value="ECO:0007669"/>
    <property type="project" value="InterPro"/>
</dbReference>
<dbReference type="PANTHER" id="PTHR30093">
    <property type="entry name" value="GENERAL SECRETION PATHWAY PROTEIN G"/>
    <property type="match status" value="1"/>
</dbReference>
<feature type="chain" id="PRO_5035518035" description="ComG operon protein 3" evidence="11">
    <location>
        <begin position="8"/>
        <end position="110"/>
    </location>
</feature>
<feature type="modified residue" description="N-methylphenylalanine" evidence="11">
    <location>
        <position position="8"/>
    </location>
</feature>
<proteinExistence type="inferred from homology"/>
<name>A0A285TTH0_9BACL</name>
<dbReference type="OrthoDB" id="1798043at2"/>
<feature type="propeptide" id="PRO_5035518036" evidence="11">
    <location>
        <begin position="1"/>
        <end position="7"/>
    </location>
</feature>
<evidence type="ECO:0000256" key="8">
    <source>
        <dbReference type="ARBA" id="ARBA00023287"/>
    </source>
</evidence>
<keyword evidence="3 10" id="KW-1003">Cell membrane</keyword>
<keyword evidence="6 10" id="KW-1133">Transmembrane helix</keyword>
<dbReference type="InterPro" id="IPR012902">
    <property type="entry name" value="N_methyl_site"/>
</dbReference>
<evidence type="ECO:0000256" key="6">
    <source>
        <dbReference type="ARBA" id="ARBA00022989"/>
    </source>
</evidence>
<sequence>MIRNSKGFTLIEMLIVLLIISVLILVTIPNVTKHFATIDEKGCDAYVNMVQGQVEAYKIEHKKFPTSIDQLVEEKYLKENETTCPNGELVNIQEDGSVVVNNKENVSDGT</sequence>
<comment type="function">
    <text evidence="10">Required for transformation and DNA binding.</text>
</comment>
<keyword evidence="8 10" id="KW-0178">Competence</keyword>
<dbReference type="GO" id="GO:0009986">
    <property type="term" value="C:cell surface"/>
    <property type="evidence" value="ECO:0007669"/>
    <property type="project" value="UniProtKB-SubCell"/>
</dbReference>
<evidence type="ECO:0000256" key="10">
    <source>
        <dbReference type="PIRNR" id="PIRNR029928"/>
    </source>
</evidence>
<gene>
    <name evidence="12" type="ORF">SAMN05880501_1229</name>
</gene>
<dbReference type="AlphaFoldDB" id="A0A285TTH0"/>
<evidence type="ECO:0000313" key="12">
    <source>
        <dbReference type="EMBL" id="SOC27368.1"/>
    </source>
</evidence>
<dbReference type="GO" id="GO:0015628">
    <property type="term" value="P:protein secretion by the type II secretion system"/>
    <property type="evidence" value="ECO:0007669"/>
    <property type="project" value="InterPro"/>
</dbReference>
<dbReference type="PROSITE" id="PS00409">
    <property type="entry name" value="PROKAR_NTER_METHYL"/>
    <property type="match status" value="1"/>
</dbReference>
<dbReference type="InterPro" id="IPR016940">
    <property type="entry name" value="ComGC"/>
</dbReference>
<evidence type="ECO:0000256" key="4">
    <source>
        <dbReference type="ARBA" id="ARBA00022481"/>
    </source>
</evidence>
<comment type="subunit">
    <text evidence="10">Homodimer.</text>
</comment>
<dbReference type="EMBL" id="OBMQ01000022">
    <property type="protein sequence ID" value="SOC27368.1"/>
    <property type="molecule type" value="Genomic_DNA"/>
</dbReference>
<keyword evidence="7 10" id="KW-0472">Membrane</keyword>
<comment type="subcellular location">
    <subcellularLocation>
        <location evidence="1">Cell membrane</location>
        <topology evidence="1">Single-pass membrane protein</topology>
    </subcellularLocation>
    <subcellularLocation>
        <location evidence="2">Cell surface</location>
    </subcellularLocation>
</comment>
<evidence type="ECO:0000256" key="1">
    <source>
        <dbReference type="ARBA" id="ARBA00004162"/>
    </source>
</evidence>
<keyword evidence="13" id="KW-1185">Reference proteome</keyword>
<evidence type="ECO:0000256" key="5">
    <source>
        <dbReference type="ARBA" id="ARBA00022692"/>
    </source>
</evidence>
<dbReference type="SUPFAM" id="SSF54523">
    <property type="entry name" value="Pili subunits"/>
    <property type="match status" value="1"/>
</dbReference>
<evidence type="ECO:0000256" key="3">
    <source>
        <dbReference type="ARBA" id="ARBA00022475"/>
    </source>
</evidence>
<evidence type="ECO:0000313" key="13">
    <source>
        <dbReference type="Proteomes" id="UP000219636"/>
    </source>
</evidence>
<dbReference type="PIRSF" id="PIRSF029928">
    <property type="entry name" value="Late_competence_ComGC"/>
    <property type="match status" value="1"/>
</dbReference>
<dbReference type="Gene3D" id="3.30.700.10">
    <property type="entry name" value="Glycoprotein, Type 4 Pilin"/>
    <property type="match status" value="1"/>
</dbReference>
<evidence type="ECO:0000256" key="2">
    <source>
        <dbReference type="ARBA" id="ARBA00004241"/>
    </source>
</evidence>